<keyword evidence="8" id="KW-1185">Reference proteome</keyword>
<evidence type="ECO:0000256" key="3">
    <source>
        <dbReference type="PROSITE-ProRule" id="PRU00277"/>
    </source>
</evidence>
<dbReference type="GO" id="GO:0005740">
    <property type="term" value="C:mitochondrial envelope"/>
    <property type="evidence" value="ECO:0007669"/>
    <property type="project" value="TreeGrafter"/>
</dbReference>
<dbReference type="SUPFAM" id="SSF48452">
    <property type="entry name" value="TPR-like"/>
    <property type="match status" value="1"/>
</dbReference>
<proteinExistence type="predicted"/>
<keyword evidence="5" id="KW-1133">Transmembrane helix</keyword>
<feature type="compositionally biased region" description="Low complexity" evidence="4">
    <location>
        <begin position="587"/>
        <end position="619"/>
    </location>
</feature>
<dbReference type="STRING" id="947166.A0A1D1VNC6"/>
<dbReference type="EC" id="5.2.1.8" evidence="3"/>
<feature type="region of interest" description="Disordered" evidence="4">
    <location>
        <begin position="218"/>
        <end position="237"/>
    </location>
</feature>
<organism evidence="7 8">
    <name type="scientific">Ramazzottius varieornatus</name>
    <name type="common">Water bear</name>
    <name type="synonym">Tardigrade</name>
    <dbReference type="NCBI Taxonomy" id="947166"/>
    <lineage>
        <taxon>Eukaryota</taxon>
        <taxon>Metazoa</taxon>
        <taxon>Ecdysozoa</taxon>
        <taxon>Tardigrada</taxon>
        <taxon>Eutardigrada</taxon>
        <taxon>Parachela</taxon>
        <taxon>Hypsibioidea</taxon>
        <taxon>Ramazzottiidae</taxon>
        <taxon>Ramazzottius</taxon>
    </lineage>
</organism>
<feature type="region of interest" description="Disordered" evidence="4">
    <location>
        <begin position="1"/>
        <end position="76"/>
    </location>
</feature>
<dbReference type="PANTHER" id="PTHR46512:SF1">
    <property type="entry name" value="PEPTIDYLPROLYL ISOMERASE"/>
    <property type="match status" value="1"/>
</dbReference>
<comment type="caution">
    <text evidence="7">The sequence shown here is derived from an EMBL/GenBank/DDBJ whole genome shotgun (WGS) entry which is preliminary data.</text>
</comment>
<keyword evidence="5" id="KW-0472">Membrane</keyword>
<keyword evidence="3" id="KW-0697">Rotamase</keyword>
<feature type="region of interest" description="Disordered" evidence="4">
    <location>
        <begin position="554"/>
        <end position="619"/>
    </location>
</feature>
<dbReference type="PANTHER" id="PTHR46512">
    <property type="entry name" value="PEPTIDYLPROLYL ISOMERASE"/>
    <property type="match status" value="1"/>
</dbReference>
<feature type="compositionally biased region" description="Polar residues" evidence="4">
    <location>
        <begin position="55"/>
        <end position="67"/>
    </location>
</feature>
<dbReference type="InterPro" id="IPR050754">
    <property type="entry name" value="FKBP4/5/8-like"/>
</dbReference>
<keyword evidence="3" id="KW-0413">Isomerase</keyword>
<name>A0A1D1VNC6_RAMVA</name>
<evidence type="ECO:0000256" key="1">
    <source>
        <dbReference type="ARBA" id="ARBA00022737"/>
    </source>
</evidence>
<dbReference type="Gene3D" id="1.25.40.10">
    <property type="entry name" value="Tetratricopeptide repeat domain"/>
    <property type="match status" value="1"/>
</dbReference>
<feature type="compositionally biased region" description="Basic and acidic residues" evidence="4">
    <location>
        <begin position="564"/>
        <end position="575"/>
    </location>
</feature>
<evidence type="ECO:0000256" key="5">
    <source>
        <dbReference type="SAM" id="Phobius"/>
    </source>
</evidence>
<dbReference type="GO" id="GO:0043066">
    <property type="term" value="P:negative regulation of apoptotic process"/>
    <property type="evidence" value="ECO:0007669"/>
    <property type="project" value="TreeGrafter"/>
</dbReference>
<dbReference type="GO" id="GO:0003755">
    <property type="term" value="F:peptidyl-prolyl cis-trans isomerase activity"/>
    <property type="evidence" value="ECO:0007669"/>
    <property type="project" value="UniProtKB-KW"/>
</dbReference>
<evidence type="ECO:0000259" key="6">
    <source>
        <dbReference type="PROSITE" id="PS50059"/>
    </source>
</evidence>
<dbReference type="InterPro" id="IPR046357">
    <property type="entry name" value="PPIase_dom_sf"/>
</dbReference>
<protein>
    <recommendedName>
        <fullName evidence="3">peptidylprolyl isomerase</fullName>
        <ecNumber evidence="3">5.2.1.8</ecNumber>
    </recommendedName>
</protein>
<dbReference type="GO" id="GO:0016020">
    <property type="term" value="C:membrane"/>
    <property type="evidence" value="ECO:0007669"/>
    <property type="project" value="TreeGrafter"/>
</dbReference>
<dbReference type="Proteomes" id="UP000186922">
    <property type="component" value="Unassembled WGS sequence"/>
</dbReference>
<feature type="compositionally biased region" description="Basic and acidic residues" evidence="4">
    <location>
        <begin position="1"/>
        <end position="14"/>
    </location>
</feature>
<sequence>MDRQETDTYVRDDSTGQPIVQGVDSLKESDKAEDGSGDRVHQDGYQNGFGETREQNGTSSSLSNESDTIVRDDFGDSNNAAKRSSLSVNAPVFVPSGVSSTSSITQDLTPSIQASAADPLAFQEALMSDLTTPHLHTNIADRINRIRMTGAGEAVRDLLQKELSTVSPVSIDGIGSTLGSNIQEQNSPLASAADNHYSAGDNAASSTLDEKLHAISPQNEGIPASNETATTVRDTEEDCPVPYVVPRPPSDQQMASNTSFRDTDETTATHLVEEVLAGVNSHIDKDSEWMDVMGTGILMKRTLHKGNTDVKPQRFSEATIRCSATILDTGFENAESSLKVVDQHDSLKFTVGDLEVIQGLDLAVQLMEKGEIAEFRIASKLAYGESGHQEMGIPSDATLLYTVELLNVEPPIEIETLPISDRVNMANHKVDRGNFWYKRNEPAIALSLYQRAVSILERPYDQFMGPADTEKLNAAKGRAYGNLSSAQVEKQVWDEGLRSVNSALRYLPNDGKLICRKVKIQREKGQYEEALETCEDALKKEAVIGETHAKKLREDMQFLNKQKQKSDSKEREMAKRMFGQQPPKSAESATSVVKETVTTTTTQSDSSSRSRPASSPSGSGRKWLYYGAAAAVAAAGIYFGVKYYRQHS</sequence>
<dbReference type="InterPro" id="IPR001179">
    <property type="entry name" value="PPIase_FKBP_dom"/>
</dbReference>
<reference evidence="7 8" key="1">
    <citation type="journal article" date="2016" name="Nat. Commun.">
        <title>Extremotolerant tardigrade genome and improved radiotolerance of human cultured cells by tardigrade-unique protein.</title>
        <authorList>
            <person name="Hashimoto T."/>
            <person name="Horikawa D.D."/>
            <person name="Saito Y."/>
            <person name="Kuwahara H."/>
            <person name="Kozuka-Hata H."/>
            <person name="Shin-I T."/>
            <person name="Minakuchi Y."/>
            <person name="Ohishi K."/>
            <person name="Motoyama A."/>
            <person name="Aizu T."/>
            <person name="Enomoto A."/>
            <person name="Kondo K."/>
            <person name="Tanaka S."/>
            <person name="Hara Y."/>
            <person name="Koshikawa S."/>
            <person name="Sagara H."/>
            <person name="Miura T."/>
            <person name="Yokobori S."/>
            <person name="Miyagawa K."/>
            <person name="Suzuki Y."/>
            <person name="Kubo T."/>
            <person name="Oyama M."/>
            <person name="Kohara Y."/>
            <person name="Fujiyama A."/>
            <person name="Arakawa K."/>
            <person name="Katayama T."/>
            <person name="Toyoda A."/>
            <person name="Kunieda T."/>
        </authorList>
    </citation>
    <scope>NUCLEOTIDE SEQUENCE [LARGE SCALE GENOMIC DNA]</scope>
    <source>
        <strain evidence="7 8">YOKOZUNA-1</strain>
    </source>
</reference>
<evidence type="ECO:0000313" key="8">
    <source>
        <dbReference type="Proteomes" id="UP000186922"/>
    </source>
</evidence>
<dbReference type="GO" id="GO:0044183">
    <property type="term" value="F:protein folding chaperone"/>
    <property type="evidence" value="ECO:0007669"/>
    <property type="project" value="TreeGrafter"/>
</dbReference>
<dbReference type="GO" id="GO:0005829">
    <property type="term" value="C:cytosol"/>
    <property type="evidence" value="ECO:0007669"/>
    <property type="project" value="TreeGrafter"/>
</dbReference>
<feature type="domain" description="PPIase FKBP-type" evidence="6">
    <location>
        <begin position="315"/>
        <end position="409"/>
    </location>
</feature>
<accession>A0A1D1VNC6</accession>
<keyword evidence="1" id="KW-0677">Repeat</keyword>
<gene>
    <name evidence="7" type="primary">RvY_13580-1</name>
    <name evidence="7" type="synonym">RvY_13580.1</name>
    <name evidence="7" type="ORF">RvY_13580</name>
</gene>
<keyword evidence="5" id="KW-0812">Transmembrane</keyword>
<evidence type="ECO:0000313" key="7">
    <source>
        <dbReference type="EMBL" id="GAV03100.1"/>
    </source>
</evidence>
<feature type="transmembrane region" description="Helical" evidence="5">
    <location>
        <begin position="623"/>
        <end position="641"/>
    </location>
</feature>
<dbReference type="InterPro" id="IPR011990">
    <property type="entry name" value="TPR-like_helical_dom_sf"/>
</dbReference>
<dbReference type="Pfam" id="PF00254">
    <property type="entry name" value="FKBP_C"/>
    <property type="match status" value="1"/>
</dbReference>
<dbReference type="PROSITE" id="PS50059">
    <property type="entry name" value="FKBP_PPIASE"/>
    <property type="match status" value="1"/>
</dbReference>
<evidence type="ECO:0000256" key="4">
    <source>
        <dbReference type="SAM" id="MobiDB-lite"/>
    </source>
</evidence>
<dbReference type="OrthoDB" id="532682at2759"/>
<dbReference type="SUPFAM" id="SSF54534">
    <property type="entry name" value="FKBP-like"/>
    <property type="match status" value="1"/>
</dbReference>
<comment type="catalytic activity">
    <reaction evidence="3">
        <text>[protein]-peptidylproline (omega=180) = [protein]-peptidylproline (omega=0)</text>
        <dbReference type="Rhea" id="RHEA:16237"/>
        <dbReference type="Rhea" id="RHEA-COMP:10747"/>
        <dbReference type="Rhea" id="RHEA-COMP:10748"/>
        <dbReference type="ChEBI" id="CHEBI:83833"/>
        <dbReference type="ChEBI" id="CHEBI:83834"/>
        <dbReference type="EC" id="5.2.1.8"/>
    </reaction>
</comment>
<dbReference type="EMBL" id="BDGG01000009">
    <property type="protein sequence ID" value="GAV03100.1"/>
    <property type="molecule type" value="Genomic_DNA"/>
</dbReference>
<dbReference type="AlphaFoldDB" id="A0A1D1VNC6"/>
<keyword evidence="2" id="KW-0802">TPR repeat</keyword>
<dbReference type="GO" id="GO:0012505">
    <property type="term" value="C:endomembrane system"/>
    <property type="evidence" value="ECO:0007669"/>
    <property type="project" value="TreeGrafter"/>
</dbReference>
<evidence type="ECO:0000256" key="2">
    <source>
        <dbReference type="ARBA" id="ARBA00022803"/>
    </source>
</evidence>
<dbReference type="Gene3D" id="3.10.50.40">
    <property type="match status" value="1"/>
</dbReference>
<feature type="compositionally biased region" description="Basic and acidic residues" evidence="4">
    <location>
        <begin position="25"/>
        <end position="42"/>
    </location>
</feature>